<organism evidence="3">
    <name type="scientific">Echinostoma caproni</name>
    <dbReference type="NCBI Taxonomy" id="27848"/>
    <lineage>
        <taxon>Eukaryota</taxon>
        <taxon>Metazoa</taxon>
        <taxon>Spiralia</taxon>
        <taxon>Lophotrochozoa</taxon>
        <taxon>Platyhelminthes</taxon>
        <taxon>Trematoda</taxon>
        <taxon>Digenea</taxon>
        <taxon>Plagiorchiida</taxon>
        <taxon>Echinostomata</taxon>
        <taxon>Echinostomatoidea</taxon>
        <taxon>Echinostomatidae</taxon>
        <taxon>Echinostoma</taxon>
    </lineage>
</organism>
<proteinExistence type="predicted"/>
<dbReference type="AlphaFoldDB" id="A0A183AEJ4"/>
<evidence type="ECO:0000313" key="2">
    <source>
        <dbReference type="Proteomes" id="UP000272942"/>
    </source>
</evidence>
<dbReference type="EMBL" id="UZAN01042230">
    <property type="protein sequence ID" value="VDP75369.1"/>
    <property type="molecule type" value="Genomic_DNA"/>
</dbReference>
<dbReference type="Proteomes" id="UP000272942">
    <property type="component" value="Unassembled WGS sequence"/>
</dbReference>
<dbReference type="WBParaSite" id="ECPE_0000539201-mRNA-1">
    <property type="protein sequence ID" value="ECPE_0000539201-mRNA-1"/>
    <property type="gene ID" value="ECPE_0000539201"/>
</dbReference>
<name>A0A183AEJ4_9TREM</name>
<evidence type="ECO:0000313" key="3">
    <source>
        <dbReference type="WBParaSite" id="ECPE_0000539201-mRNA-1"/>
    </source>
</evidence>
<reference evidence="3" key="1">
    <citation type="submission" date="2016-06" db="UniProtKB">
        <authorList>
            <consortium name="WormBaseParasite"/>
        </authorList>
    </citation>
    <scope>IDENTIFICATION</scope>
</reference>
<evidence type="ECO:0000313" key="1">
    <source>
        <dbReference type="EMBL" id="VDP75369.1"/>
    </source>
</evidence>
<reference evidence="1 2" key="2">
    <citation type="submission" date="2018-11" db="EMBL/GenBank/DDBJ databases">
        <authorList>
            <consortium name="Pathogen Informatics"/>
        </authorList>
    </citation>
    <scope>NUCLEOTIDE SEQUENCE [LARGE SCALE GENOMIC DNA]</scope>
    <source>
        <strain evidence="1 2">Egypt</strain>
    </source>
</reference>
<gene>
    <name evidence="1" type="ORF">ECPE_LOCUS5379</name>
</gene>
<sequence>MNTEIHRYSPNAKEDIWTNGFLIQFRFNFLEVHKKNADDFVDDFDGTILTVHVMQTIRERFSYTECHSSPKPMSPTVEKMIFTNSASFKNCQTPVMSLPRPLNAFRILPTIAEMACKY</sequence>
<keyword evidence="2" id="KW-1185">Reference proteome</keyword>
<protein>
    <submittedName>
        <fullName evidence="1 3">Uncharacterized protein</fullName>
    </submittedName>
</protein>
<accession>A0A183AEJ4</accession>